<dbReference type="InterPro" id="IPR036770">
    <property type="entry name" value="Ankyrin_rpt-contain_sf"/>
</dbReference>
<comment type="caution">
    <text evidence="4">The sequence shown here is derived from an EMBL/GenBank/DDBJ whole genome shotgun (WGS) entry which is preliminary data.</text>
</comment>
<dbReference type="Gene3D" id="1.25.40.20">
    <property type="entry name" value="Ankyrin repeat-containing domain"/>
    <property type="match status" value="1"/>
</dbReference>
<dbReference type="EMBL" id="JALNTZ010000007">
    <property type="protein sequence ID" value="KAJ3647036.1"/>
    <property type="molecule type" value="Genomic_DNA"/>
</dbReference>
<gene>
    <name evidence="4" type="ORF">Zmor_024585</name>
</gene>
<evidence type="ECO:0000313" key="5">
    <source>
        <dbReference type="Proteomes" id="UP001168821"/>
    </source>
</evidence>
<keyword evidence="1" id="KW-0677">Repeat</keyword>
<dbReference type="PROSITE" id="PS50297">
    <property type="entry name" value="ANK_REP_REGION"/>
    <property type="match status" value="1"/>
</dbReference>
<evidence type="ECO:0000256" key="1">
    <source>
        <dbReference type="ARBA" id="ARBA00022737"/>
    </source>
</evidence>
<dbReference type="PANTHER" id="PTHR24198:SF165">
    <property type="entry name" value="ANKYRIN REPEAT-CONTAINING PROTEIN-RELATED"/>
    <property type="match status" value="1"/>
</dbReference>
<reference evidence="4" key="1">
    <citation type="journal article" date="2023" name="G3 (Bethesda)">
        <title>Whole genome assemblies of Zophobas morio and Tenebrio molitor.</title>
        <authorList>
            <person name="Kaur S."/>
            <person name="Stinson S.A."/>
            <person name="diCenzo G.C."/>
        </authorList>
    </citation>
    <scope>NUCLEOTIDE SEQUENCE</scope>
    <source>
        <strain evidence="4">QUZm001</strain>
    </source>
</reference>
<dbReference type="AlphaFoldDB" id="A0AA38I2S4"/>
<dbReference type="PANTHER" id="PTHR24198">
    <property type="entry name" value="ANKYRIN REPEAT AND PROTEIN KINASE DOMAIN-CONTAINING PROTEIN"/>
    <property type="match status" value="1"/>
</dbReference>
<dbReference type="Proteomes" id="UP001168821">
    <property type="component" value="Unassembled WGS sequence"/>
</dbReference>
<keyword evidence="2 3" id="KW-0040">ANK repeat</keyword>
<protein>
    <submittedName>
        <fullName evidence="4">Uncharacterized protein</fullName>
    </submittedName>
</protein>
<organism evidence="4 5">
    <name type="scientific">Zophobas morio</name>
    <dbReference type="NCBI Taxonomy" id="2755281"/>
    <lineage>
        <taxon>Eukaryota</taxon>
        <taxon>Metazoa</taxon>
        <taxon>Ecdysozoa</taxon>
        <taxon>Arthropoda</taxon>
        <taxon>Hexapoda</taxon>
        <taxon>Insecta</taxon>
        <taxon>Pterygota</taxon>
        <taxon>Neoptera</taxon>
        <taxon>Endopterygota</taxon>
        <taxon>Coleoptera</taxon>
        <taxon>Polyphaga</taxon>
        <taxon>Cucujiformia</taxon>
        <taxon>Tenebrionidae</taxon>
        <taxon>Zophobas</taxon>
    </lineage>
</organism>
<evidence type="ECO:0000256" key="3">
    <source>
        <dbReference type="PROSITE-ProRule" id="PRU00023"/>
    </source>
</evidence>
<sequence>MSSSDSDVSFENYYLESYEDGNDGPPLIKTKCRLIAAVVQNQVGVLSDLLDSPRWYNVRDSCGYSLLQIAILTDNTEVFDYMLSIPDFPLDFVNREGQTALVLALDCYVSNIDTWTKEHFAYELIKKGACIDKVYFEGDTPLHCALDRDYFRAAKLLIERGADINAPNSEQDTPLTRTLYKDESELMMTLLVYGAQPTVFNFEQSVLDNSSFEVQETLFLYIYDEYSNLELRLEVLLKLAEEKSPLFYHIIQCPIKVTIQHESLNLYFRLLCCISINCLLLIIQKFGHCMNKVFSRNIFSQSYYGGGEGKIICFGNLRMMLNSALRPSVITLIKNVKSSVILEDLIALGYSEGALTRLYCYLLSYGLNIQELDLQIIYREFGYCELFKIFLHMDVQMSFFLEEDEKKVVPVFVYDINMNLERFFQQQSSYEADSAYILRHYFVHPKLNEICYQIDQMMGNSAVQNFPEIPLLVELARNVFRKYFIKKFNIKTCKEFYSRLNGLPISKIHKKIITYETKLY</sequence>
<evidence type="ECO:0000256" key="2">
    <source>
        <dbReference type="ARBA" id="ARBA00023043"/>
    </source>
</evidence>
<keyword evidence="5" id="KW-1185">Reference proteome</keyword>
<evidence type="ECO:0000313" key="4">
    <source>
        <dbReference type="EMBL" id="KAJ3647036.1"/>
    </source>
</evidence>
<feature type="repeat" description="ANK" evidence="3">
    <location>
        <begin position="137"/>
        <end position="169"/>
    </location>
</feature>
<dbReference type="PROSITE" id="PS50088">
    <property type="entry name" value="ANK_REPEAT"/>
    <property type="match status" value="1"/>
</dbReference>
<dbReference type="Pfam" id="PF00023">
    <property type="entry name" value="Ank"/>
    <property type="match status" value="1"/>
</dbReference>
<accession>A0AA38I2S4</accession>
<dbReference type="InterPro" id="IPR002110">
    <property type="entry name" value="Ankyrin_rpt"/>
</dbReference>
<dbReference type="SMART" id="SM00248">
    <property type="entry name" value="ANK"/>
    <property type="match status" value="4"/>
</dbReference>
<name>A0AA38I2S4_9CUCU</name>
<proteinExistence type="predicted"/>
<dbReference type="SUPFAM" id="SSF48403">
    <property type="entry name" value="Ankyrin repeat"/>
    <property type="match status" value="1"/>
</dbReference>